<dbReference type="GO" id="GO:0016491">
    <property type="term" value="F:oxidoreductase activity"/>
    <property type="evidence" value="ECO:0007669"/>
    <property type="project" value="UniProtKB-KW"/>
</dbReference>
<dbReference type="InterPro" id="IPR036291">
    <property type="entry name" value="NAD(P)-bd_dom_sf"/>
</dbReference>
<evidence type="ECO:0000256" key="1">
    <source>
        <dbReference type="ARBA" id="ARBA00023002"/>
    </source>
</evidence>
<organism evidence="3 4">
    <name type="scientific">Henriciella mobilis</name>
    <dbReference type="NCBI Taxonomy" id="2305467"/>
    <lineage>
        <taxon>Bacteria</taxon>
        <taxon>Pseudomonadati</taxon>
        <taxon>Pseudomonadota</taxon>
        <taxon>Alphaproteobacteria</taxon>
        <taxon>Hyphomonadales</taxon>
        <taxon>Hyphomonadaceae</taxon>
        <taxon>Henriciella</taxon>
    </lineage>
</organism>
<gene>
    <name evidence="3" type="ORF">D1223_02470</name>
</gene>
<keyword evidence="4" id="KW-1185">Reference proteome</keyword>
<dbReference type="PANTHER" id="PTHR43658">
    <property type="entry name" value="SHORT-CHAIN DEHYDROGENASE/REDUCTASE"/>
    <property type="match status" value="1"/>
</dbReference>
<dbReference type="Pfam" id="PF00106">
    <property type="entry name" value="adh_short"/>
    <property type="match status" value="1"/>
</dbReference>
<dbReference type="PANTHER" id="PTHR43658:SF8">
    <property type="entry name" value="17-BETA-HYDROXYSTEROID DEHYDROGENASE 14-RELATED"/>
    <property type="match status" value="1"/>
</dbReference>
<reference evidence="3 4" key="1">
    <citation type="submission" date="2018-08" db="EMBL/GenBank/DDBJ databases">
        <title>Henriciella mobilis sp. nov., isolated from seawater.</title>
        <authorList>
            <person name="Cheng H."/>
            <person name="Wu Y.-H."/>
            <person name="Xu X.-W."/>
            <person name="Guo L.-L."/>
        </authorList>
    </citation>
    <scope>NUCLEOTIDE SEQUENCE [LARGE SCALE GENOMIC DNA]</scope>
    <source>
        <strain evidence="3 4">JN25</strain>
    </source>
</reference>
<dbReference type="AlphaFoldDB" id="A0A399RQV3"/>
<comment type="similarity">
    <text evidence="2">Belongs to the short-chain dehydrogenases/reductases (SDR) family.</text>
</comment>
<dbReference type="SUPFAM" id="SSF51735">
    <property type="entry name" value="NAD(P)-binding Rossmann-fold domains"/>
    <property type="match status" value="1"/>
</dbReference>
<dbReference type="OrthoDB" id="9795647at2"/>
<proteinExistence type="inferred from homology"/>
<dbReference type="Gene3D" id="3.40.50.720">
    <property type="entry name" value="NAD(P)-binding Rossmann-like Domain"/>
    <property type="match status" value="1"/>
</dbReference>
<name>A0A399RQV3_9PROT</name>
<accession>A0A399RQV3</accession>
<evidence type="ECO:0000256" key="2">
    <source>
        <dbReference type="RuleBase" id="RU000363"/>
    </source>
</evidence>
<dbReference type="PRINTS" id="PR00080">
    <property type="entry name" value="SDRFAMILY"/>
</dbReference>
<evidence type="ECO:0000313" key="3">
    <source>
        <dbReference type="EMBL" id="RIJ32733.1"/>
    </source>
</evidence>
<dbReference type="PRINTS" id="PR00081">
    <property type="entry name" value="GDHRDH"/>
</dbReference>
<protein>
    <submittedName>
        <fullName evidence="3">SDR family NAD(P)-dependent oxidoreductase</fullName>
    </submittedName>
</protein>
<dbReference type="RefSeq" id="WP_119374814.1">
    <property type="nucleotide sequence ID" value="NZ_QWFX01000005.1"/>
</dbReference>
<dbReference type="PROSITE" id="PS00061">
    <property type="entry name" value="ADH_SHORT"/>
    <property type="match status" value="1"/>
</dbReference>
<sequence>MEINGKVIAISGGASGLGEAAARYFLQAGAAGIVAIDLDGARGSAIEEELGDKYLAVACNVADTDGVQAAIDAGLERFGRIDVAIAAAAIAGPAKLLSRKGPIPMDRFDQVVKVNLYGTVNLARSAAMAMSRNEPNADGERGVIINLASGAAYEGQVGQIAYSASKAAIVGMTLPLMRELAGHGIRVVTVAPGAFDTPMYEQAPPEVKEGIVAASLFPKRMGKASEFASFAEEIVRNPMHNGRTYRFDAGLMLPVS</sequence>
<dbReference type="Proteomes" id="UP000266385">
    <property type="component" value="Unassembled WGS sequence"/>
</dbReference>
<keyword evidence="1" id="KW-0560">Oxidoreductase</keyword>
<comment type="caution">
    <text evidence="3">The sequence shown here is derived from an EMBL/GenBank/DDBJ whole genome shotgun (WGS) entry which is preliminary data.</text>
</comment>
<dbReference type="InterPro" id="IPR002347">
    <property type="entry name" value="SDR_fam"/>
</dbReference>
<dbReference type="EMBL" id="QWFX01000005">
    <property type="protein sequence ID" value="RIJ32733.1"/>
    <property type="molecule type" value="Genomic_DNA"/>
</dbReference>
<dbReference type="InterPro" id="IPR020904">
    <property type="entry name" value="Sc_DH/Rdtase_CS"/>
</dbReference>
<evidence type="ECO:0000313" key="4">
    <source>
        <dbReference type="Proteomes" id="UP000266385"/>
    </source>
</evidence>